<name>A0A834X870_9FABA</name>
<evidence type="ECO:0000256" key="3">
    <source>
        <dbReference type="ARBA" id="ARBA00022692"/>
    </source>
</evidence>
<dbReference type="PANTHER" id="PTHR23505">
    <property type="entry name" value="SPINSTER"/>
    <property type="match status" value="1"/>
</dbReference>
<dbReference type="Proteomes" id="UP000634136">
    <property type="component" value="Unassembled WGS sequence"/>
</dbReference>
<dbReference type="InterPro" id="IPR044770">
    <property type="entry name" value="MFS_spinster-like"/>
</dbReference>
<dbReference type="FunFam" id="1.20.1250.20:FF:000520">
    <property type="entry name" value="Major facilitator superfamily protein"/>
    <property type="match status" value="1"/>
</dbReference>
<feature type="transmembrane region" description="Helical" evidence="7">
    <location>
        <begin position="78"/>
        <end position="100"/>
    </location>
</feature>
<organism evidence="9 10">
    <name type="scientific">Senna tora</name>
    <dbReference type="NCBI Taxonomy" id="362788"/>
    <lineage>
        <taxon>Eukaryota</taxon>
        <taxon>Viridiplantae</taxon>
        <taxon>Streptophyta</taxon>
        <taxon>Embryophyta</taxon>
        <taxon>Tracheophyta</taxon>
        <taxon>Spermatophyta</taxon>
        <taxon>Magnoliopsida</taxon>
        <taxon>eudicotyledons</taxon>
        <taxon>Gunneridae</taxon>
        <taxon>Pentapetalae</taxon>
        <taxon>rosids</taxon>
        <taxon>fabids</taxon>
        <taxon>Fabales</taxon>
        <taxon>Fabaceae</taxon>
        <taxon>Caesalpinioideae</taxon>
        <taxon>Cassia clade</taxon>
        <taxon>Senna</taxon>
    </lineage>
</organism>
<keyword evidence="5 7" id="KW-0472">Membrane</keyword>
<evidence type="ECO:0000313" key="9">
    <source>
        <dbReference type="EMBL" id="KAF7839964.1"/>
    </source>
</evidence>
<comment type="caution">
    <text evidence="9">The sequence shown here is derived from an EMBL/GenBank/DDBJ whole genome shotgun (WGS) entry which is preliminary data.</text>
</comment>
<keyword evidence="2" id="KW-0813">Transport</keyword>
<dbReference type="EMBL" id="JAAIUW010000003">
    <property type="protein sequence ID" value="KAF7839964.1"/>
    <property type="molecule type" value="Genomic_DNA"/>
</dbReference>
<dbReference type="CDD" id="cd17328">
    <property type="entry name" value="MFS_spinster_like"/>
    <property type="match status" value="1"/>
</dbReference>
<keyword evidence="3 7" id="KW-0812">Transmembrane</keyword>
<accession>A0A834X870</accession>
<evidence type="ECO:0000259" key="8">
    <source>
        <dbReference type="PROSITE" id="PS50850"/>
    </source>
</evidence>
<keyword evidence="10" id="KW-1185">Reference proteome</keyword>
<dbReference type="PANTHER" id="PTHR23505:SF52">
    <property type="entry name" value="MAJOR FACILITATOR SUPERFAMILY PROTEIN"/>
    <property type="match status" value="1"/>
</dbReference>
<dbReference type="AlphaFoldDB" id="A0A834X870"/>
<dbReference type="GO" id="GO:0016020">
    <property type="term" value="C:membrane"/>
    <property type="evidence" value="ECO:0007669"/>
    <property type="project" value="UniProtKB-SubCell"/>
</dbReference>
<dbReference type="SUPFAM" id="SSF103473">
    <property type="entry name" value="MFS general substrate transporter"/>
    <property type="match status" value="1"/>
</dbReference>
<feature type="transmembrane region" description="Helical" evidence="7">
    <location>
        <begin position="171"/>
        <end position="191"/>
    </location>
</feature>
<feature type="transmembrane region" description="Helical" evidence="7">
    <location>
        <begin position="268"/>
        <end position="288"/>
    </location>
</feature>
<dbReference type="Pfam" id="PF07690">
    <property type="entry name" value="MFS_1"/>
    <property type="match status" value="1"/>
</dbReference>
<keyword evidence="4 7" id="KW-1133">Transmembrane helix</keyword>
<dbReference type="Gene3D" id="1.20.1250.20">
    <property type="entry name" value="MFS general substrate transporter like domains"/>
    <property type="match status" value="1"/>
</dbReference>
<feature type="transmembrane region" description="Helical" evidence="7">
    <location>
        <begin position="136"/>
        <end position="159"/>
    </location>
</feature>
<gene>
    <name evidence="9" type="ORF">G2W53_008446</name>
</gene>
<dbReference type="InterPro" id="IPR020846">
    <property type="entry name" value="MFS_dom"/>
</dbReference>
<evidence type="ECO:0000256" key="6">
    <source>
        <dbReference type="ARBA" id="ARBA00024338"/>
    </source>
</evidence>
<comment type="similarity">
    <text evidence="6">Belongs to the major facilitator superfamily. Spinster (TC 2.A.1.49) family.</text>
</comment>
<feature type="transmembrane region" description="Helical" evidence="7">
    <location>
        <begin position="422"/>
        <end position="445"/>
    </location>
</feature>
<reference evidence="9" key="1">
    <citation type="submission" date="2020-09" db="EMBL/GenBank/DDBJ databases">
        <title>Genome-Enabled Discovery of Anthraquinone Biosynthesis in Senna tora.</title>
        <authorList>
            <person name="Kang S.-H."/>
            <person name="Pandey R.P."/>
            <person name="Lee C.-M."/>
            <person name="Sim J.-S."/>
            <person name="Jeong J.-T."/>
            <person name="Choi B.-S."/>
            <person name="Jung M."/>
            <person name="Ginzburg D."/>
            <person name="Zhao K."/>
            <person name="Won S.Y."/>
            <person name="Oh T.-J."/>
            <person name="Yu Y."/>
            <person name="Kim N.-H."/>
            <person name="Lee O.R."/>
            <person name="Lee T.-H."/>
            <person name="Bashyal P."/>
            <person name="Kim T.-S."/>
            <person name="Lee W.-H."/>
            <person name="Kawkins C."/>
            <person name="Kim C.-K."/>
            <person name="Kim J.S."/>
            <person name="Ahn B.O."/>
            <person name="Rhee S.Y."/>
            <person name="Sohng J.K."/>
        </authorList>
    </citation>
    <scope>NUCLEOTIDE SEQUENCE</scope>
    <source>
        <tissue evidence="9">Leaf</tissue>
    </source>
</reference>
<evidence type="ECO:0000256" key="5">
    <source>
        <dbReference type="ARBA" id="ARBA00023136"/>
    </source>
</evidence>
<dbReference type="PROSITE" id="PS50850">
    <property type="entry name" value="MFS"/>
    <property type="match status" value="1"/>
</dbReference>
<dbReference type="InterPro" id="IPR036259">
    <property type="entry name" value="MFS_trans_sf"/>
</dbReference>
<feature type="transmembrane region" description="Helical" evidence="7">
    <location>
        <begin position="300"/>
        <end position="322"/>
    </location>
</feature>
<feature type="transmembrane region" description="Helical" evidence="7">
    <location>
        <begin position="107"/>
        <end position="124"/>
    </location>
</feature>
<dbReference type="InterPro" id="IPR011701">
    <property type="entry name" value="MFS"/>
</dbReference>
<evidence type="ECO:0000256" key="2">
    <source>
        <dbReference type="ARBA" id="ARBA00022448"/>
    </source>
</evidence>
<sequence length="525" mass="57048">MKESRMKSETMTLILVNLASIMERADESLLPAVYKEVGAALHTDPTGLGSLTLFRSIVQCSCYPLAAYLSMRYNRAHVIALGAFLWAAATFLVAISSTFLQVAISRGLNGIGLAIVTPAIQSLVADSPEDSNRGVAFGWLQFTGNLGSIIGGFCSILIASTSFAGIPGWRISFHLVAFISIIVGTLVYLFANDPLFSNTHNNKHKKTPHKSFRSEMKDLIKEAKSVMRIPTFQIIVAQGVSGTFPWSALSFATLWLELIGFSHFTTALLWTLFVVGGSVGSVFGGWMGDRLAQRLPNSGRIMLSQISAGSVIPLAAVLLLGLPYDPSATFVYALVLCFMGFSSAWNAPATNNPIFAEIVPERSRTCIYALDQSLESILSSFAPPIVGILAQRVYAYKPIPIGSSDSMEIETDRENAASLAKALYTAICIPMVICVSIYSFLYCTYPRDRERARMVALVESEMHKLEEEEEEGEGEEGVSEECCKIHVLESNGVNGDEEGCKLDIDESDEKSLLSQKFVSSSSVAE</sequence>
<evidence type="ECO:0000256" key="1">
    <source>
        <dbReference type="ARBA" id="ARBA00004141"/>
    </source>
</evidence>
<evidence type="ECO:0000313" key="10">
    <source>
        <dbReference type="Proteomes" id="UP000634136"/>
    </source>
</evidence>
<feature type="transmembrane region" description="Helical" evidence="7">
    <location>
        <begin position="234"/>
        <end position="256"/>
    </location>
</feature>
<evidence type="ECO:0000256" key="4">
    <source>
        <dbReference type="ARBA" id="ARBA00022989"/>
    </source>
</evidence>
<proteinExistence type="inferred from homology"/>
<dbReference type="GO" id="GO:0022857">
    <property type="term" value="F:transmembrane transporter activity"/>
    <property type="evidence" value="ECO:0007669"/>
    <property type="project" value="InterPro"/>
</dbReference>
<dbReference type="OrthoDB" id="440755at2759"/>
<protein>
    <submittedName>
        <fullName evidence="9">Protein spinster</fullName>
    </submittedName>
</protein>
<comment type="subcellular location">
    <subcellularLocation>
        <location evidence="1">Membrane</location>
        <topology evidence="1">Multi-pass membrane protein</topology>
    </subcellularLocation>
</comment>
<evidence type="ECO:0000256" key="7">
    <source>
        <dbReference type="SAM" id="Phobius"/>
    </source>
</evidence>
<feature type="domain" description="Major facilitator superfamily (MFS) profile" evidence="8">
    <location>
        <begin position="12"/>
        <end position="449"/>
    </location>
</feature>